<sequence length="354" mass="39412">MTETDGRSTVQPTEWSALTERTLAEVKTCAPIYRPTNFWDFGLDKILRDMDTLGLARFKSWPTSMEWFYPRYGDGFHNASIGLAWEAAVQANPKARKNWFVSALNGAFEARRDFDVAALAWNRDRWPTSIDDFGESSIGTPPQAYGLSQTPGVKFGRPYLNYLIVMAALSNHVDSPPKSFLEIGGGFGVLGEIVLARDPEARYVDVDIPPLVTVSSYYLSELFGRDRFQVYDDSIAETGPIELKQSAVIPSWRLEDVEAEFDVFVNSFSFQEMEPEVVDNYIDKVCAMGVTYAVSLNSKLGTDRAAKAGEWGSLEPVTSAHIIDAFEKNGYSLVGQYGAPLVHGGRQLNVLKRN</sequence>
<accession>A0A4R2IRB0</accession>
<proteinExistence type="predicted"/>
<dbReference type="InterPro" id="IPR029063">
    <property type="entry name" value="SAM-dependent_MTases_sf"/>
</dbReference>
<dbReference type="InterPro" id="IPR030807">
    <property type="entry name" value="Methyltran_NanM"/>
</dbReference>
<protein>
    <submittedName>
        <fullName evidence="1">Putative sugar O-methyltransferase</fullName>
    </submittedName>
</protein>
<organism evidence="1 2">
    <name type="scientific">Kribbella antiqua</name>
    <dbReference type="NCBI Taxonomy" id="2512217"/>
    <lineage>
        <taxon>Bacteria</taxon>
        <taxon>Bacillati</taxon>
        <taxon>Actinomycetota</taxon>
        <taxon>Actinomycetes</taxon>
        <taxon>Propionibacteriales</taxon>
        <taxon>Kribbellaceae</taxon>
        <taxon>Kribbella</taxon>
    </lineage>
</organism>
<dbReference type="AlphaFoldDB" id="A0A4R2IRB0"/>
<dbReference type="GO" id="GO:0008168">
    <property type="term" value="F:methyltransferase activity"/>
    <property type="evidence" value="ECO:0007669"/>
    <property type="project" value="UniProtKB-KW"/>
</dbReference>
<evidence type="ECO:0000313" key="2">
    <source>
        <dbReference type="Proteomes" id="UP000295573"/>
    </source>
</evidence>
<dbReference type="RefSeq" id="WP_132149082.1">
    <property type="nucleotide sequence ID" value="NZ_SLWR01000005.1"/>
</dbReference>
<name>A0A4R2IRB0_9ACTN</name>
<comment type="caution">
    <text evidence="1">The sequence shown here is derived from an EMBL/GenBank/DDBJ whole genome shotgun (WGS) entry which is preliminary data.</text>
</comment>
<gene>
    <name evidence="1" type="ORF">EV646_10569</name>
</gene>
<dbReference type="GO" id="GO:0032259">
    <property type="term" value="P:methylation"/>
    <property type="evidence" value="ECO:0007669"/>
    <property type="project" value="UniProtKB-KW"/>
</dbReference>
<evidence type="ECO:0000313" key="1">
    <source>
        <dbReference type="EMBL" id="TCO47517.1"/>
    </source>
</evidence>
<keyword evidence="1" id="KW-0808">Transferase</keyword>
<dbReference type="Gene3D" id="3.40.50.150">
    <property type="entry name" value="Vaccinia Virus protein VP39"/>
    <property type="match status" value="1"/>
</dbReference>
<dbReference type="Proteomes" id="UP000295573">
    <property type="component" value="Unassembled WGS sequence"/>
</dbReference>
<dbReference type="SUPFAM" id="SSF53335">
    <property type="entry name" value="S-adenosyl-L-methionine-dependent methyltransferases"/>
    <property type="match status" value="1"/>
</dbReference>
<dbReference type="OrthoDB" id="339886at2"/>
<keyword evidence="2" id="KW-1185">Reference proteome</keyword>
<dbReference type="EMBL" id="SLWR01000005">
    <property type="protein sequence ID" value="TCO47517.1"/>
    <property type="molecule type" value="Genomic_DNA"/>
</dbReference>
<dbReference type="NCBIfam" id="TIGR04371">
    <property type="entry name" value="methyltran_NanM"/>
    <property type="match status" value="1"/>
</dbReference>
<reference evidence="1 2" key="1">
    <citation type="journal article" date="2015" name="Stand. Genomic Sci.">
        <title>Genomic Encyclopedia of Bacterial and Archaeal Type Strains, Phase III: the genomes of soil and plant-associated and newly described type strains.</title>
        <authorList>
            <person name="Whitman W.B."/>
            <person name="Woyke T."/>
            <person name="Klenk H.P."/>
            <person name="Zhou Y."/>
            <person name="Lilburn T.G."/>
            <person name="Beck B.J."/>
            <person name="De Vos P."/>
            <person name="Vandamme P."/>
            <person name="Eisen J.A."/>
            <person name="Garrity G."/>
            <person name="Hugenholtz P."/>
            <person name="Kyrpides N.C."/>
        </authorList>
    </citation>
    <scope>NUCLEOTIDE SEQUENCE [LARGE SCALE GENOMIC DNA]</scope>
    <source>
        <strain evidence="1 2">VKM Ac-2541</strain>
    </source>
</reference>
<keyword evidence="1" id="KW-0489">Methyltransferase</keyword>